<dbReference type="EMBL" id="CP048104">
    <property type="protein sequence ID" value="QKG85854.1"/>
    <property type="molecule type" value="Genomic_DNA"/>
</dbReference>
<reference evidence="2 3" key="1">
    <citation type="submission" date="2020-01" db="EMBL/GenBank/DDBJ databases">
        <authorList>
            <person name="Gulvik C.A."/>
            <person name="Batra D.G."/>
        </authorList>
    </citation>
    <scope>NUCLEOTIDE SEQUENCE [LARGE SCALE GENOMIC DNA]</scope>
    <source>
        <strain evidence="2 3">W9323</strain>
    </source>
</reference>
<sequence length="241" mass="26461">MAKLGSPIQPEKKGILMDMKKMEENLADLPGRVNKPQEIPMVPDEPKVTTGDLKRVNGKQIGQYTTYFNAGNVNRTTNLRLSSNAINNVVLNPGETFSFNQTVGQRTPERGYKPATIIVQGEYSEGIGGGICQTSSTLYNSVDAAGLAITKRFSHSREVTYVPAGRDATVAWNGPDFGFRNNLSKPILIKTVMENGKLTVQVYSTPDAWHQSKDVQSAPTEVEDMTKDPDPENPSEELDQD</sequence>
<organism evidence="2 3">
    <name type="scientific">Kroppenstedtia pulmonis</name>
    <dbReference type="NCBI Taxonomy" id="1380685"/>
    <lineage>
        <taxon>Bacteria</taxon>
        <taxon>Bacillati</taxon>
        <taxon>Bacillota</taxon>
        <taxon>Bacilli</taxon>
        <taxon>Bacillales</taxon>
        <taxon>Thermoactinomycetaceae</taxon>
        <taxon>Kroppenstedtia</taxon>
    </lineage>
</organism>
<evidence type="ECO:0000313" key="3">
    <source>
        <dbReference type="Proteomes" id="UP000503088"/>
    </source>
</evidence>
<dbReference type="PANTHER" id="PTHR35788">
    <property type="entry name" value="EXPORTED PROTEIN-RELATED"/>
    <property type="match status" value="1"/>
</dbReference>
<feature type="compositionally biased region" description="Acidic residues" evidence="1">
    <location>
        <begin position="231"/>
        <end position="241"/>
    </location>
</feature>
<dbReference type="KEGG" id="kpul:GXN76_02330"/>
<dbReference type="Proteomes" id="UP000503088">
    <property type="component" value="Chromosome"/>
</dbReference>
<gene>
    <name evidence="2" type="ORF">GXN76_02330</name>
</gene>
<evidence type="ECO:0000256" key="1">
    <source>
        <dbReference type="SAM" id="MobiDB-lite"/>
    </source>
</evidence>
<dbReference type="PANTHER" id="PTHR35788:SF1">
    <property type="entry name" value="EXPORTED PROTEIN"/>
    <property type="match status" value="1"/>
</dbReference>
<accession>A0A7D4CI85</accession>
<name>A0A7D4CI85_9BACL</name>
<dbReference type="AlphaFoldDB" id="A0A7D4CI85"/>
<proteinExistence type="predicted"/>
<keyword evidence="3" id="KW-1185">Reference proteome</keyword>
<dbReference type="InterPro" id="IPR052913">
    <property type="entry name" value="Glycopeptide_resist_protein"/>
</dbReference>
<evidence type="ECO:0000313" key="2">
    <source>
        <dbReference type="EMBL" id="QKG85854.1"/>
    </source>
</evidence>
<protein>
    <submittedName>
        <fullName evidence="2">VanW family protein</fullName>
    </submittedName>
</protein>
<feature type="region of interest" description="Disordered" evidence="1">
    <location>
        <begin position="210"/>
        <end position="241"/>
    </location>
</feature>
<dbReference type="Pfam" id="PF04294">
    <property type="entry name" value="VanW"/>
    <property type="match status" value="1"/>
</dbReference>
<dbReference type="InterPro" id="IPR007391">
    <property type="entry name" value="Vancomycin_resist_VanW"/>
</dbReference>